<dbReference type="AlphaFoldDB" id="A0AAV0WCC2"/>
<protein>
    <submittedName>
        <fullName evidence="1">Uncharacterized protein</fullName>
    </submittedName>
</protein>
<dbReference type="Proteomes" id="UP001160148">
    <property type="component" value="Unassembled WGS sequence"/>
</dbReference>
<evidence type="ECO:0000313" key="2">
    <source>
        <dbReference type="Proteomes" id="UP001160148"/>
    </source>
</evidence>
<proteinExistence type="predicted"/>
<evidence type="ECO:0000313" key="1">
    <source>
        <dbReference type="EMBL" id="CAI6353491.1"/>
    </source>
</evidence>
<accession>A0AAV0WCC2</accession>
<name>A0AAV0WCC2_9HEMI</name>
<sequence length="104" mass="12386">MKYFEITNLSTECSSDDTAVILDNIRTELNPMEPVDEPQVDDQLENFEIKTFENYSEALEQLIRLKEFYLNTIYEKWFPYVSGIIIHHELEMNKSKFQKQTSIL</sequence>
<gene>
    <name evidence="1" type="ORF">MEUPH1_LOCUS9609</name>
</gene>
<comment type="caution">
    <text evidence="1">The sequence shown here is derived from an EMBL/GenBank/DDBJ whole genome shotgun (WGS) entry which is preliminary data.</text>
</comment>
<reference evidence="1 2" key="1">
    <citation type="submission" date="2023-01" db="EMBL/GenBank/DDBJ databases">
        <authorList>
            <person name="Whitehead M."/>
        </authorList>
    </citation>
    <scope>NUCLEOTIDE SEQUENCE [LARGE SCALE GENOMIC DNA]</scope>
</reference>
<dbReference type="EMBL" id="CARXXK010000002">
    <property type="protein sequence ID" value="CAI6353491.1"/>
    <property type="molecule type" value="Genomic_DNA"/>
</dbReference>
<keyword evidence="2" id="KW-1185">Reference proteome</keyword>
<organism evidence="1 2">
    <name type="scientific">Macrosiphum euphorbiae</name>
    <name type="common">potato aphid</name>
    <dbReference type="NCBI Taxonomy" id="13131"/>
    <lineage>
        <taxon>Eukaryota</taxon>
        <taxon>Metazoa</taxon>
        <taxon>Ecdysozoa</taxon>
        <taxon>Arthropoda</taxon>
        <taxon>Hexapoda</taxon>
        <taxon>Insecta</taxon>
        <taxon>Pterygota</taxon>
        <taxon>Neoptera</taxon>
        <taxon>Paraneoptera</taxon>
        <taxon>Hemiptera</taxon>
        <taxon>Sternorrhyncha</taxon>
        <taxon>Aphidomorpha</taxon>
        <taxon>Aphidoidea</taxon>
        <taxon>Aphididae</taxon>
        <taxon>Macrosiphini</taxon>
        <taxon>Macrosiphum</taxon>
    </lineage>
</organism>